<feature type="transmembrane region" description="Helical" evidence="2">
    <location>
        <begin position="237"/>
        <end position="258"/>
    </location>
</feature>
<comment type="caution">
    <text evidence="3">The sequence shown here is derived from an EMBL/GenBank/DDBJ whole genome shotgun (WGS) entry which is preliminary data.</text>
</comment>
<dbReference type="Pfam" id="PF04018">
    <property type="entry name" value="VCA0040-like"/>
    <property type="match status" value="1"/>
</dbReference>
<feature type="compositionally biased region" description="Polar residues" evidence="1">
    <location>
        <begin position="24"/>
        <end position="34"/>
    </location>
</feature>
<feature type="region of interest" description="Disordered" evidence="1">
    <location>
        <begin position="1"/>
        <end position="34"/>
    </location>
</feature>
<feature type="transmembrane region" description="Helical" evidence="2">
    <location>
        <begin position="196"/>
        <end position="225"/>
    </location>
</feature>
<gene>
    <name evidence="3" type="ORF">AAIR29_00265</name>
</gene>
<dbReference type="PANTHER" id="PTHR37308:SF1">
    <property type="entry name" value="POLYPRENYL-PHOSPHATE TRANSPORTER"/>
    <property type="match status" value="1"/>
</dbReference>
<feature type="transmembrane region" description="Helical" evidence="2">
    <location>
        <begin position="170"/>
        <end position="189"/>
    </location>
</feature>
<dbReference type="InterPro" id="IPR007163">
    <property type="entry name" value="VCA0040-like"/>
</dbReference>
<keyword evidence="2" id="KW-0812">Transmembrane</keyword>
<evidence type="ECO:0000313" key="3">
    <source>
        <dbReference type="EMBL" id="MEN2750054.1"/>
    </source>
</evidence>
<sequence>MTASQTPRPDTPSSSAKTDAAPSSDLSVTSSANLSGADNPKQLAAVYIKGMAMGAADIVPGVSGGTIALIAGIYERLINALGSIGPSLWQVFRQHGGIKGLLAVWRQVDATFLLFLLLGIATSFATLAGLIKHLLDNQPLLIWSFFFGLVIATVVILLSEIKRWNAARAGLFVIGIVTAVVISNLPLLATAPSLPYLFLAGAIAICAMILPGISGSFILLLMGAYDTVLEAVHTFNLTVIITLMAGMATGLLIFTRVLKWLLSRYYQGTLALLTGFIAGSLVKVWPWKVDALGTLNNEAINNVAPWQYPAGAHWLTTLGLMLLGAILVSALSWWGNRTKRVQPIKQ</sequence>
<accession>A0ABU9X3T3</accession>
<proteinExistence type="predicted"/>
<organism evidence="3 4">
    <name type="scientific">Psychrobacter saeujeotis</name>
    <dbReference type="NCBI Taxonomy" id="3143436"/>
    <lineage>
        <taxon>Bacteria</taxon>
        <taxon>Pseudomonadati</taxon>
        <taxon>Pseudomonadota</taxon>
        <taxon>Gammaproteobacteria</taxon>
        <taxon>Moraxellales</taxon>
        <taxon>Moraxellaceae</taxon>
        <taxon>Psychrobacter</taxon>
    </lineage>
</organism>
<feature type="transmembrane region" description="Helical" evidence="2">
    <location>
        <begin position="140"/>
        <end position="158"/>
    </location>
</feature>
<evidence type="ECO:0000256" key="1">
    <source>
        <dbReference type="SAM" id="MobiDB-lite"/>
    </source>
</evidence>
<feature type="transmembrane region" description="Helical" evidence="2">
    <location>
        <begin position="110"/>
        <end position="131"/>
    </location>
</feature>
<feature type="transmembrane region" description="Helical" evidence="2">
    <location>
        <begin position="312"/>
        <end position="335"/>
    </location>
</feature>
<evidence type="ECO:0000256" key="2">
    <source>
        <dbReference type="SAM" id="Phobius"/>
    </source>
</evidence>
<keyword evidence="2" id="KW-1133">Transmembrane helix</keyword>
<protein>
    <submittedName>
        <fullName evidence="3">DUF368 domain-containing protein</fullName>
    </submittedName>
</protein>
<keyword evidence="2" id="KW-0472">Membrane</keyword>
<feature type="compositionally biased region" description="Polar residues" evidence="1">
    <location>
        <begin position="1"/>
        <end position="17"/>
    </location>
</feature>
<reference evidence="3 4" key="1">
    <citation type="submission" date="2024-05" db="EMBL/GenBank/DDBJ databases">
        <authorList>
            <person name="Kim H.-Y."/>
            <person name="Kim E."/>
            <person name="Cai Y."/>
            <person name="Yang S.-M."/>
            <person name="Lee W."/>
        </authorList>
    </citation>
    <scope>NUCLEOTIDE SEQUENCE [LARGE SCALE GENOMIC DNA]</scope>
    <source>
        <strain evidence="3 4">FBL11</strain>
    </source>
</reference>
<evidence type="ECO:0000313" key="4">
    <source>
        <dbReference type="Proteomes" id="UP001461960"/>
    </source>
</evidence>
<dbReference type="RefSeq" id="WP_299217872.1">
    <property type="nucleotide sequence ID" value="NZ_JBDGHN010000002.1"/>
</dbReference>
<dbReference type="PANTHER" id="PTHR37308">
    <property type="entry name" value="INTEGRAL MEMBRANE PROTEIN"/>
    <property type="match status" value="1"/>
</dbReference>
<keyword evidence="4" id="KW-1185">Reference proteome</keyword>
<name>A0ABU9X3T3_9GAMM</name>
<dbReference type="EMBL" id="JBDGHN010000002">
    <property type="protein sequence ID" value="MEN2750054.1"/>
    <property type="molecule type" value="Genomic_DNA"/>
</dbReference>
<dbReference type="Proteomes" id="UP001461960">
    <property type="component" value="Unassembled WGS sequence"/>
</dbReference>